<feature type="signal peptide" evidence="2">
    <location>
        <begin position="1"/>
        <end position="16"/>
    </location>
</feature>
<evidence type="ECO:0000256" key="2">
    <source>
        <dbReference type="SAM" id="SignalP"/>
    </source>
</evidence>
<reference evidence="3" key="1">
    <citation type="submission" date="2020-01" db="EMBL/GenBank/DDBJ databases">
        <authorList>
            <consortium name="DOE Joint Genome Institute"/>
            <person name="Haridas S."/>
            <person name="Albert R."/>
            <person name="Binder M."/>
            <person name="Bloem J."/>
            <person name="Labutti K."/>
            <person name="Salamov A."/>
            <person name="Andreopoulos B."/>
            <person name="Baker S.E."/>
            <person name="Barry K."/>
            <person name="Bills G."/>
            <person name="Bluhm B.H."/>
            <person name="Cannon C."/>
            <person name="Castanera R."/>
            <person name="Culley D.E."/>
            <person name="Daum C."/>
            <person name="Ezra D."/>
            <person name="Gonzalez J.B."/>
            <person name="Henrissat B."/>
            <person name="Kuo A."/>
            <person name="Liang C."/>
            <person name="Lipzen A."/>
            <person name="Lutzoni F."/>
            <person name="Magnuson J."/>
            <person name="Mondo S."/>
            <person name="Nolan M."/>
            <person name="Ohm R."/>
            <person name="Pangilinan J."/>
            <person name="Park H.-J."/>
            <person name="Ramirez L."/>
            <person name="Alfaro M."/>
            <person name="Sun H."/>
            <person name="Tritt A."/>
            <person name="Yoshinaga Y."/>
            <person name="Zwiers L.-H."/>
            <person name="Turgeon B.G."/>
            <person name="Goodwin S.B."/>
            <person name="Spatafora J.W."/>
            <person name="Crous P.W."/>
            <person name="Grigoriev I.V."/>
        </authorList>
    </citation>
    <scope>NUCLEOTIDE SEQUENCE</scope>
    <source>
        <strain evidence="3">CBS 394.84</strain>
    </source>
</reference>
<accession>A0A9P4GSE2</accession>
<dbReference type="AlphaFoldDB" id="A0A9P4GSE2"/>
<comment type="caution">
    <text evidence="3">The sequence shown here is derived from an EMBL/GenBank/DDBJ whole genome shotgun (WGS) entry which is preliminary data.</text>
</comment>
<name>A0A9P4GSE2_9PLEO</name>
<organism evidence="3 4">
    <name type="scientific">Cucurbitaria berberidis CBS 394.84</name>
    <dbReference type="NCBI Taxonomy" id="1168544"/>
    <lineage>
        <taxon>Eukaryota</taxon>
        <taxon>Fungi</taxon>
        <taxon>Dikarya</taxon>
        <taxon>Ascomycota</taxon>
        <taxon>Pezizomycotina</taxon>
        <taxon>Dothideomycetes</taxon>
        <taxon>Pleosporomycetidae</taxon>
        <taxon>Pleosporales</taxon>
        <taxon>Pleosporineae</taxon>
        <taxon>Cucurbitariaceae</taxon>
        <taxon>Cucurbitaria</taxon>
    </lineage>
</organism>
<keyword evidence="4" id="KW-1185">Reference proteome</keyword>
<feature type="chain" id="PRO_5040323675" evidence="2">
    <location>
        <begin position="17"/>
        <end position="113"/>
    </location>
</feature>
<protein>
    <submittedName>
        <fullName evidence="3">Uncharacterized protein</fullName>
    </submittedName>
</protein>
<dbReference type="Proteomes" id="UP000800039">
    <property type="component" value="Unassembled WGS sequence"/>
</dbReference>
<dbReference type="RefSeq" id="XP_040793169.1">
    <property type="nucleotide sequence ID" value="XM_040927067.1"/>
</dbReference>
<evidence type="ECO:0000313" key="3">
    <source>
        <dbReference type="EMBL" id="KAF1850606.1"/>
    </source>
</evidence>
<proteinExistence type="predicted"/>
<feature type="compositionally biased region" description="Basic residues" evidence="1">
    <location>
        <begin position="35"/>
        <end position="53"/>
    </location>
</feature>
<evidence type="ECO:0000313" key="4">
    <source>
        <dbReference type="Proteomes" id="UP000800039"/>
    </source>
</evidence>
<dbReference type="GeneID" id="63844319"/>
<dbReference type="OrthoDB" id="3783411at2759"/>
<gene>
    <name evidence="3" type="ORF">K460DRAFT_18255</name>
</gene>
<evidence type="ECO:0000256" key="1">
    <source>
        <dbReference type="SAM" id="MobiDB-lite"/>
    </source>
</evidence>
<dbReference type="EMBL" id="ML976614">
    <property type="protein sequence ID" value="KAF1850606.1"/>
    <property type="molecule type" value="Genomic_DNA"/>
</dbReference>
<sequence>MRTFLVALILAVAVSATPYPWAQPQASLVPVHSGKPGKHHNATKKGNRTRKNPHKEPTPTFKLGCDCARPIVPMDLLNENEKCLMNHAAAMGCYLGSKGGCASPAPACGLEIL</sequence>
<feature type="region of interest" description="Disordered" evidence="1">
    <location>
        <begin position="30"/>
        <end position="59"/>
    </location>
</feature>
<keyword evidence="2" id="KW-0732">Signal</keyword>